<feature type="domain" description="HTH luxR-type" evidence="1">
    <location>
        <begin position="3"/>
        <end position="38"/>
    </location>
</feature>
<reference evidence="3" key="1">
    <citation type="journal article" date="2019" name="Int. J. Syst. Evol. Microbiol.">
        <title>The Global Catalogue of Microorganisms (GCM) 10K type strain sequencing project: providing services to taxonomists for standard genome sequencing and annotation.</title>
        <authorList>
            <consortium name="The Broad Institute Genomics Platform"/>
            <consortium name="The Broad Institute Genome Sequencing Center for Infectious Disease"/>
            <person name="Wu L."/>
            <person name="Ma J."/>
        </authorList>
    </citation>
    <scope>NUCLEOTIDE SEQUENCE [LARGE SCALE GENOMIC DNA]</scope>
    <source>
        <strain evidence="3">JCM 6305</strain>
    </source>
</reference>
<dbReference type="Pfam" id="PF00196">
    <property type="entry name" value="GerE"/>
    <property type="match status" value="1"/>
</dbReference>
<organism evidence="2 3">
    <name type="scientific">Streptomyces macrosporus</name>
    <dbReference type="NCBI Taxonomy" id="44032"/>
    <lineage>
        <taxon>Bacteria</taxon>
        <taxon>Bacillati</taxon>
        <taxon>Actinomycetota</taxon>
        <taxon>Actinomycetes</taxon>
        <taxon>Kitasatosporales</taxon>
        <taxon>Streptomycetaceae</taxon>
        <taxon>Streptomyces</taxon>
    </lineage>
</organism>
<dbReference type="Proteomes" id="UP001501638">
    <property type="component" value="Unassembled WGS sequence"/>
</dbReference>
<evidence type="ECO:0000259" key="1">
    <source>
        <dbReference type="Pfam" id="PF00196"/>
    </source>
</evidence>
<protein>
    <recommendedName>
        <fullName evidence="1">HTH luxR-type domain-containing protein</fullName>
    </recommendedName>
</protein>
<evidence type="ECO:0000313" key="3">
    <source>
        <dbReference type="Proteomes" id="UP001501638"/>
    </source>
</evidence>
<keyword evidence="3" id="KW-1185">Reference proteome</keyword>
<gene>
    <name evidence="2" type="ORF">GCM10010405_02320</name>
</gene>
<name>A0ABP5WCI4_9ACTN</name>
<proteinExistence type="predicted"/>
<comment type="caution">
    <text evidence="2">The sequence shown here is derived from an EMBL/GenBank/DDBJ whole genome shotgun (WGS) entry which is preliminary data.</text>
</comment>
<accession>A0ABP5WCI4</accession>
<dbReference type="InterPro" id="IPR016032">
    <property type="entry name" value="Sig_transdc_resp-reg_C-effctor"/>
</dbReference>
<evidence type="ECO:0000313" key="2">
    <source>
        <dbReference type="EMBL" id="GAA2423559.1"/>
    </source>
</evidence>
<dbReference type="SUPFAM" id="SSF46894">
    <property type="entry name" value="C-terminal effector domain of the bipartite response regulators"/>
    <property type="match status" value="1"/>
</dbReference>
<dbReference type="InterPro" id="IPR036388">
    <property type="entry name" value="WH-like_DNA-bd_sf"/>
</dbReference>
<dbReference type="InterPro" id="IPR000792">
    <property type="entry name" value="Tscrpt_reg_LuxR_C"/>
</dbReference>
<dbReference type="PRINTS" id="PR00038">
    <property type="entry name" value="HTHLUXR"/>
</dbReference>
<dbReference type="Gene3D" id="1.10.10.10">
    <property type="entry name" value="Winged helix-like DNA-binding domain superfamily/Winged helix DNA-binding domain"/>
    <property type="match status" value="1"/>
</dbReference>
<sequence length="57" mass="6034">MGRGGSNAEIAAELHLSVPTVKTHVSRVLAEPGPNNRVRSALPARGAGQLEECRGWE</sequence>
<dbReference type="EMBL" id="BAAASZ010000003">
    <property type="protein sequence ID" value="GAA2423559.1"/>
    <property type="molecule type" value="Genomic_DNA"/>
</dbReference>